<dbReference type="EMBL" id="AB669022">
    <property type="protein sequence ID" value="BAL50000.1"/>
    <property type="molecule type" value="mRNA"/>
</dbReference>
<proteinExistence type="evidence at transcript level"/>
<evidence type="ECO:0000259" key="4">
    <source>
        <dbReference type="Pfam" id="PF13249"/>
    </source>
</evidence>
<feature type="signal peptide" evidence="2">
    <location>
        <begin position="1"/>
        <end position="24"/>
    </location>
</feature>
<evidence type="ECO:0000256" key="2">
    <source>
        <dbReference type="SAM" id="SignalP"/>
    </source>
</evidence>
<evidence type="ECO:0000259" key="3">
    <source>
        <dbReference type="Pfam" id="PF13243"/>
    </source>
</evidence>
<reference evidence="5" key="1">
    <citation type="journal article" date="2012" name="Biol. Direct">
        <title>Lateral transfer of tetrahymenol-synthesizing genes has allowed multiple diverse eukaryote lineages to independently adapt to environments without oxygen.</title>
        <authorList>
            <person name="Takishita K."/>
            <person name="Chikaraishi Y."/>
            <person name="Leger M.M."/>
            <person name="Kim E."/>
            <person name="Yabuki A."/>
            <person name="Ohkouchi N."/>
            <person name="Roger A.J."/>
        </authorList>
    </citation>
    <scope>NUCLEOTIDE SEQUENCE</scope>
</reference>
<evidence type="ECO:0000313" key="5">
    <source>
        <dbReference type="EMBL" id="BAL50000.1"/>
    </source>
</evidence>
<dbReference type="PANTHER" id="PTHR11764:SF82">
    <property type="entry name" value="TERPENE CYCLASE_MUTASE FAMILY MEMBER"/>
    <property type="match status" value="1"/>
</dbReference>
<accession>H3K1P0</accession>
<dbReference type="GO" id="GO:0016104">
    <property type="term" value="P:triterpenoid biosynthetic process"/>
    <property type="evidence" value="ECO:0007669"/>
    <property type="project" value="InterPro"/>
</dbReference>
<feature type="domain" description="Squalene cyclase N-terminal" evidence="4">
    <location>
        <begin position="66"/>
        <end position="169"/>
    </location>
</feature>
<feature type="chain" id="PRO_5003588549" evidence="2">
    <location>
        <begin position="25"/>
        <end position="655"/>
    </location>
</feature>
<name>H3K1P0_9EUKA</name>
<dbReference type="GO" id="GO:0016866">
    <property type="term" value="F:intramolecular transferase activity"/>
    <property type="evidence" value="ECO:0007669"/>
    <property type="project" value="InterPro"/>
</dbReference>
<dbReference type="InterPro" id="IPR008930">
    <property type="entry name" value="Terpenoid_cyclase/PrenylTrfase"/>
</dbReference>
<protein>
    <submittedName>
        <fullName evidence="5">Squalene-tetrahymanol cyclase</fullName>
    </submittedName>
</protein>
<dbReference type="PANTHER" id="PTHR11764">
    <property type="entry name" value="TERPENE CYCLASE/MUTASE FAMILY MEMBER"/>
    <property type="match status" value="1"/>
</dbReference>
<dbReference type="InterPro" id="IPR018333">
    <property type="entry name" value="Squalene_cyclase"/>
</dbReference>
<dbReference type="GO" id="GO:0005811">
    <property type="term" value="C:lipid droplet"/>
    <property type="evidence" value="ECO:0007669"/>
    <property type="project" value="InterPro"/>
</dbReference>
<dbReference type="InterPro" id="IPR032697">
    <property type="entry name" value="SQ_cyclase_N"/>
</dbReference>
<sequence length="655" mass="74616">MRFSGHCFCLFLVCASLLILSSSATPDVSKGRVLRTIHNAVDNNWNRMVNGSRWNVPPYLGSNFVSQYFILQPLVGRNHSICDFEILRQRLLEQQRPDGSWFNVPEPSIEDGNRDTTFFNYFALKVMGEDIDSPHMKAARNWILAHGGLEGTQMFSQIWLSILGNMEWDVFSWSKFARYFKDVPMIDSLLSLPLFVFDDYGLGKVYHIEDKVAQWVYPHVVGMAYLRSLRYNFIVDDPRYCLTELSFNPSAMPCNQPNVDHSRPKSKHPPSYSIKNMVRKSLEIQQPMGSFGAYSVSSLLNVILIRDFKSRYEGFIPESFVKTLDIAEDKGLDFVEWLYCQGVEEYHGVLDDGHYWDSILVGLSLAEADPRNPRLLGAADYIRDAQAPNGGMPYGLEFTYAPDVDDTAEAVLLWHMVDPVRYKDNIERGMQFIMSSQNDDGGWPAFHPNRHWSYMIDYFAGSLKDSAELYDVSSNDVSAHILEAMHATGYDKIYPDAVQRCYKYMKKSQIPRGSLPGRWGVNHIYGTTHAIVGMVRTEIDVNANPWILHAAKWIMSIQMENGGWGESTQSDSNPKWIGKSVVPTHTQTAWALMALLDLKHIAGAKLDMDESIQRGLDFLMSEHEEKGDWFDISAVGTGHRGVLYMQYPSYAISWP</sequence>
<dbReference type="Gene3D" id="1.50.10.20">
    <property type="match status" value="2"/>
</dbReference>
<evidence type="ECO:0000256" key="1">
    <source>
        <dbReference type="ARBA" id="ARBA00022737"/>
    </source>
</evidence>
<dbReference type="Pfam" id="PF13243">
    <property type="entry name" value="SQHop_cyclase_C"/>
    <property type="match status" value="1"/>
</dbReference>
<keyword evidence="2" id="KW-0732">Signal</keyword>
<organism evidence="5">
    <name type="scientific">Stygiella incarcerata</name>
    <dbReference type="NCBI Taxonomy" id="1712417"/>
    <lineage>
        <taxon>Eukaryota</taxon>
        <taxon>Discoba</taxon>
        <taxon>Jakobida</taxon>
        <taxon>Andalucina</taxon>
        <taxon>Stygiellidae</taxon>
        <taxon>Stygiella</taxon>
    </lineage>
</organism>
<dbReference type="InterPro" id="IPR032696">
    <property type="entry name" value="SQ_cyclase_C"/>
</dbReference>
<feature type="domain" description="Squalene cyclase C-terminal" evidence="3">
    <location>
        <begin position="383"/>
        <end position="655"/>
    </location>
</feature>
<dbReference type="AlphaFoldDB" id="H3K1P0"/>
<dbReference type="SUPFAM" id="SSF48239">
    <property type="entry name" value="Terpenoid cyclases/Protein prenyltransferases"/>
    <property type="match status" value="2"/>
</dbReference>
<dbReference type="Pfam" id="PF13249">
    <property type="entry name" value="SQHop_cyclase_N"/>
    <property type="match status" value="1"/>
</dbReference>
<keyword evidence="1" id="KW-0677">Repeat</keyword>